<dbReference type="InterPro" id="IPR011990">
    <property type="entry name" value="TPR-like_helical_dom_sf"/>
</dbReference>
<dbReference type="AlphaFoldDB" id="A0A9P7VNS8"/>
<proteinExistence type="predicted"/>
<keyword evidence="2" id="KW-1185">Reference proteome</keyword>
<dbReference type="SUPFAM" id="SSF48452">
    <property type="entry name" value="TPR-like"/>
    <property type="match status" value="1"/>
</dbReference>
<name>A0A9P7VNS8_9AGAR</name>
<comment type="caution">
    <text evidence="1">The sequence shown here is derived from an EMBL/GenBank/DDBJ whole genome shotgun (WGS) entry which is preliminary data.</text>
</comment>
<dbReference type="GeneID" id="66105662"/>
<evidence type="ECO:0000313" key="1">
    <source>
        <dbReference type="EMBL" id="KAG7444598.1"/>
    </source>
</evidence>
<sequence>MSTGWNLFREAQTLYARGDADGAFKRYQKAIKKIVNDENVMRQLPIPGEVFPDDTYPRQTLGAAWRNFIGLFKDSALGKTRENSPDAYKLLYRYRPTSTKDHARFSTKKARLYLTGMQITAGLTLGLLAWEENDRPTAMKRFREALELAAANPPYSDLANARQPWDRFVYMEVNDVRDGLAEVFQNDPENAQLLEMYGVEGGDMRKEVFGVGYVKYEADGGITFERNVMVASDTWTARWRRDVKLRKYCRCKEIARKACIFTWLLLLVCADRFLRLWNPMLDEVSSIVFWFR</sequence>
<accession>A0A9P7VNS8</accession>
<dbReference type="OrthoDB" id="341421at2759"/>
<gene>
    <name evidence="1" type="ORF">BT62DRAFT_899415</name>
</gene>
<reference evidence="1" key="1">
    <citation type="submission" date="2020-11" db="EMBL/GenBank/DDBJ databases">
        <title>Adaptations for nitrogen fixation in a non-lichenized fungal sporocarp promotes dispersal by wood-feeding termites.</title>
        <authorList>
            <consortium name="DOE Joint Genome Institute"/>
            <person name="Koch R.A."/>
            <person name="Yoon G."/>
            <person name="Arayal U."/>
            <person name="Lail K."/>
            <person name="Amirebrahimi M."/>
            <person name="Labutti K."/>
            <person name="Lipzen A."/>
            <person name="Riley R."/>
            <person name="Barry K."/>
            <person name="Henrissat B."/>
            <person name="Grigoriev I.V."/>
            <person name="Herr J.R."/>
            <person name="Aime M.C."/>
        </authorList>
    </citation>
    <scope>NUCLEOTIDE SEQUENCE</scope>
    <source>
        <strain evidence="1">MCA 3950</strain>
    </source>
</reference>
<evidence type="ECO:0000313" key="2">
    <source>
        <dbReference type="Proteomes" id="UP000812287"/>
    </source>
</evidence>
<dbReference type="EMBL" id="MU250539">
    <property type="protein sequence ID" value="KAG7444598.1"/>
    <property type="molecule type" value="Genomic_DNA"/>
</dbReference>
<protein>
    <submittedName>
        <fullName evidence="1">Uncharacterized protein</fullName>
    </submittedName>
</protein>
<organism evidence="1 2">
    <name type="scientific">Guyanagaster necrorhizus</name>
    <dbReference type="NCBI Taxonomy" id="856835"/>
    <lineage>
        <taxon>Eukaryota</taxon>
        <taxon>Fungi</taxon>
        <taxon>Dikarya</taxon>
        <taxon>Basidiomycota</taxon>
        <taxon>Agaricomycotina</taxon>
        <taxon>Agaricomycetes</taxon>
        <taxon>Agaricomycetidae</taxon>
        <taxon>Agaricales</taxon>
        <taxon>Marasmiineae</taxon>
        <taxon>Physalacriaceae</taxon>
        <taxon>Guyanagaster</taxon>
    </lineage>
</organism>
<dbReference type="Proteomes" id="UP000812287">
    <property type="component" value="Unassembled WGS sequence"/>
</dbReference>
<dbReference type="RefSeq" id="XP_043038098.1">
    <property type="nucleotide sequence ID" value="XM_043183365.1"/>
</dbReference>